<protein>
    <submittedName>
        <fullName evidence="2">Uncharacterized protein</fullName>
    </submittedName>
</protein>
<accession>A0AAV7U9R3</accession>
<reference evidence="2" key="1">
    <citation type="journal article" date="2022" name="bioRxiv">
        <title>Sequencing and chromosome-scale assembly of the giantPleurodeles waltlgenome.</title>
        <authorList>
            <person name="Brown T."/>
            <person name="Elewa A."/>
            <person name="Iarovenko S."/>
            <person name="Subramanian E."/>
            <person name="Araus A.J."/>
            <person name="Petzold A."/>
            <person name="Susuki M."/>
            <person name="Suzuki K.-i.T."/>
            <person name="Hayashi T."/>
            <person name="Toyoda A."/>
            <person name="Oliveira C."/>
            <person name="Osipova E."/>
            <person name="Leigh N.D."/>
            <person name="Simon A."/>
            <person name="Yun M.H."/>
        </authorList>
    </citation>
    <scope>NUCLEOTIDE SEQUENCE</scope>
    <source>
        <strain evidence="2">20211129_DDA</strain>
        <tissue evidence="2">Liver</tissue>
    </source>
</reference>
<comment type="caution">
    <text evidence="2">The sequence shown here is derived from an EMBL/GenBank/DDBJ whole genome shotgun (WGS) entry which is preliminary data.</text>
</comment>
<keyword evidence="3" id="KW-1185">Reference proteome</keyword>
<name>A0AAV7U9R3_PLEWA</name>
<evidence type="ECO:0000256" key="1">
    <source>
        <dbReference type="SAM" id="MobiDB-lite"/>
    </source>
</evidence>
<feature type="compositionally biased region" description="Basic and acidic residues" evidence="1">
    <location>
        <begin position="63"/>
        <end position="77"/>
    </location>
</feature>
<dbReference type="EMBL" id="JANPWB010000005">
    <property type="protein sequence ID" value="KAJ1184427.1"/>
    <property type="molecule type" value="Genomic_DNA"/>
</dbReference>
<feature type="compositionally biased region" description="Polar residues" evidence="1">
    <location>
        <begin position="49"/>
        <end position="62"/>
    </location>
</feature>
<evidence type="ECO:0000313" key="2">
    <source>
        <dbReference type="EMBL" id="KAJ1184427.1"/>
    </source>
</evidence>
<feature type="compositionally biased region" description="Basic and acidic residues" evidence="1">
    <location>
        <begin position="29"/>
        <end position="43"/>
    </location>
</feature>
<proteinExistence type="predicted"/>
<organism evidence="2 3">
    <name type="scientific">Pleurodeles waltl</name>
    <name type="common">Iberian ribbed newt</name>
    <dbReference type="NCBI Taxonomy" id="8319"/>
    <lineage>
        <taxon>Eukaryota</taxon>
        <taxon>Metazoa</taxon>
        <taxon>Chordata</taxon>
        <taxon>Craniata</taxon>
        <taxon>Vertebrata</taxon>
        <taxon>Euteleostomi</taxon>
        <taxon>Amphibia</taxon>
        <taxon>Batrachia</taxon>
        <taxon>Caudata</taxon>
        <taxon>Salamandroidea</taxon>
        <taxon>Salamandridae</taxon>
        <taxon>Pleurodelinae</taxon>
        <taxon>Pleurodeles</taxon>
    </lineage>
</organism>
<feature type="compositionally biased region" description="Basic and acidic residues" evidence="1">
    <location>
        <begin position="1"/>
        <end position="20"/>
    </location>
</feature>
<gene>
    <name evidence="2" type="ORF">NDU88_001234</name>
</gene>
<evidence type="ECO:0000313" key="3">
    <source>
        <dbReference type="Proteomes" id="UP001066276"/>
    </source>
</evidence>
<sequence length="89" mass="10253">MSVRIRERTDVGEGKEKMDQEQDAYSSRSEGRQDRKGRNQRNGDDEENTPQAGVTKETSPRNSRVEGEEQTEVEKCVGARGRPWRRKDT</sequence>
<dbReference type="AlphaFoldDB" id="A0AAV7U9R3"/>
<dbReference type="Proteomes" id="UP001066276">
    <property type="component" value="Chromosome 3_1"/>
</dbReference>
<feature type="region of interest" description="Disordered" evidence="1">
    <location>
        <begin position="1"/>
        <end position="89"/>
    </location>
</feature>